<keyword evidence="2" id="KW-1185">Reference proteome</keyword>
<dbReference type="Proteomes" id="UP001642464">
    <property type="component" value="Unassembled WGS sequence"/>
</dbReference>
<dbReference type="EMBL" id="CAXAMM010011206">
    <property type="protein sequence ID" value="CAK9025501.1"/>
    <property type="molecule type" value="Genomic_DNA"/>
</dbReference>
<protein>
    <submittedName>
        <fullName evidence="1">Uncharacterized protein</fullName>
    </submittedName>
</protein>
<sequence length="127" mass="14233">SAETCEHGIQLSLLQHSTLISEKIHPGIVDPLKGICDTVDTPPASPYADEINSCYFYAIALANDTLTNPFSFHYVESYNFRILTEGRWSWEAWWMENEDPMGDGRDGGWSPRPLQNGTLLAIARSTN</sequence>
<name>A0ABP0KFC4_9DINO</name>
<feature type="non-terminal residue" evidence="1">
    <location>
        <position position="1"/>
    </location>
</feature>
<evidence type="ECO:0000313" key="1">
    <source>
        <dbReference type="EMBL" id="CAK9025501.1"/>
    </source>
</evidence>
<accession>A0ABP0KFC4</accession>
<proteinExistence type="predicted"/>
<reference evidence="1 2" key="1">
    <citation type="submission" date="2024-02" db="EMBL/GenBank/DDBJ databases">
        <authorList>
            <person name="Chen Y."/>
            <person name="Shah S."/>
            <person name="Dougan E. K."/>
            <person name="Thang M."/>
            <person name="Chan C."/>
        </authorList>
    </citation>
    <scope>NUCLEOTIDE SEQUENCE [LARGE SCALE GENOMIC DNA]</scope>
</reference>
<gene>
    <name evidence="1" type="ORF">SCF082_LOCUS17112</name>
</gene>
<evidence type="ECO:0000313" key="2">
    <source>
        <dbReference type="Proteomes" id="UP001642464"/>
    </source>
</evidence>
<comment type="caution">
    <text evidence="1">The sequence shown here is derived from an EMBL/GenBank/DDBJ whole genome shotgun (WGS) entry which is preliminary data.</text>
</comment>
<organism evidence="1 2">
    <name type="scientific">Durusdinium trenchii</name>
    <dbReference type="NCBI Taxonomy" id="1381693"/>
    <lineage>
        <taxon>Eukaryota</taxon>
        <taxon>Sar</taxon>
        <taxon>Alveolata</taxon>
        <taxon>Dinophyceae</taxon>
        <taxon>Suessiales</taxon>
        <taxon>Symbiodiniaceae</taxon>
        <taxon>Durusdinium</taxon>
    </lineage>
</organism>